<keyword evidence="1" id="KW-1133">Transmembrane helix</keyword>
<keyword evidence="5" id="KW-1185">Reference proteome</keyword>
<feature type="transmembrane region" description="Helical" evidence="1">
    <location>
        <begin position="6"/>
        <end position="24"/>
    </location>
</feature>
<feature type="transmembrane region" description="Helical" evidence="1">
    <location>
        <begin position="106"/>
        <end position="128"/>
    </location>
</feature>
<protein>
    <submittedName>
        <fullName evidence="3">Uncharacterized protein (DUF58 family)</fullName>
    </submittedName>
</protein>
<dbReference type="RefSeq" id="WP_229807914.1">
    <property type="nucleotide sequence ID" value="NZ_BAAAHD010000020.1"/>
</dbReference>
<reference evidence="2 5" key="1">
    <citation type="journal article" date="2019" name="Int. J. Syst. Evol. Microbiol.">
        <title>The Global Catalogue of Microorganisms (GCM) 10K type strain sequencing project: providing services to taxonomists for standard genome sequencing and annotation.</title>
        <authorList>
            <consortium name="The Broad Institute Genomics Platform"/>
            <consortium name="The Broad Institute Genome Sequencing Center for Infectious Disease"/>
            <person name="Wu L."/>
            <person name="Ma J."/>
        </authorList>
    </citation>
    <scope>NUCLEOTIDE SEQUENCE [LARGE SCALE GENOMIC DNA]</scope>
    <source>
        <strain evidence="2 5">JCM 10667</strain>
    </source>
</reference>
<dbReference type="Proteomes" id="UP000549343">
    <property type="component" value="Unassembled WGS sequence"/>
</dbReference>
<sequence length="133" mass="13857">MEFAALGAWVVASLGGGHLLVNWLAKGGPPAKVTRFPALVVAGHPLLGIAGLAAWIAYLATARAAYVWLAFAVLLVVTFQGFMLFTRWLVGRGGRHARGADQRFPAAAVAVHAAVAAATFVLVLLSVIEVTRG</sequence>
<keyword evidence="1" id="KW-0812">Transmembrane</keyword>
<comment type="caution">
    <text evidence="3">The sequence shown here is derived from an EMBL/GenBank/DDBJ whole genome shotgun (WGS) entry which is preliminary data.</text>
</comment>
<evidence type="ECO:0000313" key="5">
    <source>
        <dbReference type="Proteomes" id="UP001501427"/>
    </source>
</evidence>
<reference evidence="2" key="3">
    <citation type="submission" date="2023-12" db="EMBL/GenBank/DDBJ databases">
        <authorList>
            <person name="Sun Q."/>
            <person name="Inoue M."/>
        </authorList>
    </citation>
    <scope>NUCLEOTIDE SEQUENCE</scope>
    <source>
        <strain evidence="2">JCM 10667</strain>
    </source>
</reference>
<feature type="transmembrane region" description="Helical" evidence="1">
    <location>
        <begin position="65"/>
        <end position="85"/>
    </location>
</feature>
<dbReference type="Proteomes" id="UP001501427">
    <property type="component" value="Unassembled WGS sequence"/>
</dbReference>
<name>A0A7W7IC91_9ACTN</name>
<accession>A0A7W7IC91</accession>
<proteinExistence type="predicted"/>
<feature type="transmembrane region" description="Helical" evidence="1">
    <location>
        <begin position="36"/>
        <end position="59"/>
    </location>
</feature>
<organism evidence="3 4">
    <name type="scientific">Actinomadura livida</name>
    <dbReference type="NCBI Taxonomy" id="79909"/>
    <lineage>
        <taxon>Bacteria</taxon>
        <taxon>Bacillati</taxon>
        <taxon>Actinomycetota</taxon>
        <taxon>Actinomycetes</taxon>
        <taxon>Streptosporangiales</taxon>
        <taxon>Thermomonosporaceae</taxon>
        <taxon>Actinomadura</taxon>
    </lineage>
</organism>
<dbReference type="EMBL" id="BAAAHD010000020">
    <property type="protein sequence ID" value="GAA0558827.1"/>
    <property type="molecule type" value="Genomic_DNA"/>
</dbReference>
<reference evidence="3 4" key="2">
    <citation type="submission" date="2020-08" db="EMBL/GenBank/DDBJ databases">
        <title>Sequencing the genomes of 1000 actinobacteria strains.</title>
        <authorList>
            <person name="Klenk H.-P."/>
        </authorList>
    </citation>
    <scope>NUCLEOTIDE SEQUENCE [LARGE SCALE GENOMIC DNA]</scope>
    <source>
        <strain evidence="3 4">DSM 44772</strain>
    </source>
</reference>
<gene>
    <name evidence="3" type="ORF">F4557_002672</name>
    <name evidence="2" type="ORF">GCM10009546_21110</name>
</gene>
<evidence type="ECO:0000256" key="1">
    <source>
        <dbReference type="SAM" id="Phobius"/>
    </source>
</evidence>
<dbReference type="EMBL" id="JACHMV010000001">
    <property type="protein sequence ID" value="MBB4774254.1"/>
    <property type="molecule type" value="Genomic_DNA"/>
</dbReference>
<keyword evidence="1" id="KW-0472">Membrane</keyword>
<evidence type="ECO:0000313" key="4">
    <source>
        <dbReference type="Proteomes" id="UP000549343"/>
    </source>
</evidence>
<evidence type="ECO:0000313" key="2">
    <source>
        <dbReference type="EMBL" id="GAA0558827.1"/>
    </source>
</evidence>
<evidence type="ECO:0000313" key="3">
    <source>
        <dbReference type="EMBL" id="MBB4774254.1"/>
    </source>
</evidence>
<dbReference type="AlphaFoldDB" id="A0A7W7IC91"/>